<proteinExistence type="predicted"/>
<dbReference type="InterPro" id="IPR029063">
    <property type="entry name" value="SAM-dependent_MTases_sf"/>
</dbReference>
<evidence type="ECO:0000313" key="2">
    <source>
        <dbReference type="Proteomes" id="UP000182624"/>
    </source>
</evidence>
<gene>
    <name evidence="1" type="ORF">SAMN04487928_11949</name>
</gene>
<name>A0A1I5VW68_9FIRM</name>
<dbReference type="AlphaFoldDB" id="A0A1I5VW68"/>
<dbReference type="EMBL" id="FOXO01000019">
    <property type="protein sequence ID" value="SFQ11653.1"/>
    <property type="molecule type" value="Genomic_DNA"/>
</dbReference>
<accession>A0A1I5VW68</accession>
<keyword evidence="2" id="KW-1185">Reference proteome</keyword>
<reference evidence="2" key="1">
    <citation type="submission" date="2016-10" db="EMBL/GenBank/DDBJ databases">
        <authorList>
            <person name="Varghese N."/>
            <person name="Submissions S."/>
        </authorList>
    </citation>
    <scope>NUCLEOTIDE SEQUENCE [LARGE SCALE GENOMIC DNA]</scope>
    <source>
        <strain evidence="2">P18</strain>
    </source>
</reference>
<sequence length="105" mass="11823">MIHIGDIVYDIEKMKKADSLLIYGAGKTGILILDYLKVNDLSDRVKGFIDNYRYGSCVSGYKIYSLSDAEKMFPSGEILVGGGYAREMYLSLDYNARLRSHLIIV</sequence>
<protein>
    <submittedName>
        <fullName evidence="1">Uncharacterized protein</fullName>
    </submittedName>
</protein>
<dbReference type="RefSeq" id="WP_074889315.1">
    <property type="nucleotide sequence ID" value="NZ_FOXO01000019.1"/>
</dbReference>
<dbReference type="Proteomes" id="UP000182624">
    <property type="component" value="Unassembled WGS sequence"/>
</dbReference>
<evidence type="ECO:0000313" key="1">
    <source>
        <dbReference type="EMBL" id="SFQ11653.1"/>
    </source>
</evidence>
<organism evidence="1 2">
    <name type="scientific">Butyrivibrio proteoclasticus</name>
    <dbReference type="NCBI Taxonomy" id="43305"/>
    <lineage>
        <taxon>Bacteria</taxon>
        <taxon>Bacillati</taxon>
        <taxon>Bacillota</taxon>
        <taxon>Clostridia</taxon>
        <taxon>Lachnospirales</taxon>
        <taxon>Lachnospiraceae</taxon>
        <taxon>Butyrivibrio</taxon>
    </lineage>
</organism>
<dbReference type="SUPFAM" id="SSF53335">
    <property type="entry name" value="S-adenosyl-L-methionine-dependent methyltransferases"/>
    <property type="match status" value="1"/>
</dbReference>